<reference evidence="1" key="1">
    <citation type="journal article" date="2015" name="Genome Biol. Evol.">
        <title>Organellar Genomes of White Spruce (Picea glauca): Assembly and Annotation.</title>
        <authorList>
            <person name="Jackman S.D."/>
            <person name="Warren R.L."/>
            <person name="Gibb E.A."/>
            <person name="Vandervalk B.P."/>
            <person name="Mohamadi H."/>
            <person name="Chu J."/>
            <person name="Raymond A."/>
            <person name="Pleasance S."/>
            <person name="Coope R."/>
            <person name="Wildung M.R."/>
            <person name="Ritland C.E."/>
            <person name="Bousquet J."/>
            <person name="Jones S.J."/>
            <person name="Bohlmann J."/>
            <person name="Birol I."/>
        </authorList>
    </citation>
    <scope>NUCLEOTIDE SEQUENCE [LARGE SCALE GENOMIC DNA]</scope>
    <source>
        <tissue evidence="1">Flushing bud</tissue>
    </source>
</reference>
<name>A0A101LZ65_PICGL</name>
<keyword evidence="1" id="KW-0496">Mitochondrion</keyword>
<gene>
    <name evidence="1" type="ORF">ABT39_MTgene5060</name>
</gene>
<proteinExistence type="predicted"/>
<geneLocation type="mitochondrion" evidence="1"/>
<dbReference type="AlphaFoldDB" id="A0A101LZ65"/>
<protein>
    <submittedName>
        <fullName evidence="1">Uncharacterized protein</fullName>
    </submittedName>
</protein>
<organism evidence="1">
    <name type="scientific">Picea glauca</name>
    <name type="common">White spruce</name>
    <name type="synonym">Pinus glauca</name>
    <dbReference type="NCBI Taxonomy" id="3330"/>
    <lineage>
        <taxon>Eukaryota</taxon>
        <taxon>Viridiplantae</taxon>
        <taxon>Streptophyta</taxon>
        <taxon>Embryophyta</taxon>
        <taxon>Tracheophyta</taxon>
        <taxon>Spermatophyta</taxon>
        <taxon>Pinopsida</taxon>
        <taxon>Pinidae</taxon>
        <taxon>Conifers I</taxon>
        <taxon>Pinales</taxon>
        <taxon>Pinaceae</taxon>
        <taxon>Picea</taxon>
    </lineage>
</organism>
<evidence type="ECO:0000313" key="1">
    <source>
        <dbReference type="EMBL" id="KUM48064.1"/>
    </source>
</evidence>
<comment type="caution">
    <text evidence="1">The sequence shown here is derived from an EMBL/GenBank/DDBJ whole genome shotgun (WGS) entry which is preliminary data.</text>
</comment>
<accession>A0A101LZ65</accession>
<dbReference type="EMBL" id="LKAM01000006">
    <property type="protein sequence ID" value="KUM48064.1"/>
    <property type="molecule type" value="Genomic_DNA"/>
</dbReference>
<sequence>MPLGAKPNRFYMPLGAVHEAVNEAVHRVCSYAVRCFTQV</sequence>